<comment type="caution">
    <text evidence="15">The sequence shown here is derived from an EMBL/GenBank/DDBJ whole genome shotgun (WGS) entry which is preliminary data.</text>
</comment>
<organism evidence="15 16">
    <name type="scientific">Pachycephala philippinensis</name>
    <name type="common">yellow-belllied whistler</name>
    <dbReference type="NCBI Taxonomy" id="449367"/>
    <lineage>
        <taxon>Eukaryota</taxon>
        <taxon>Metazoa</taxon>
        <taxon>Chordata</taxon>
        <taxon>Craniata</taxon>
        <taxon>Vertebrata</taxon>
        <taxon>Euteleostomi</taxon>
        <taxon>Archelosauria</taxon>
        <taxon>Archosauria</taxon>
        <taxon>Dinosauria</taxon>
        <taxon>Saurischia</taxon>
        <taxon>Theropoda</taxon>
        <taxon>Coelurosauria</taxon>
        <taxon>Aves</taxon>
        <taxon>Neognathae</taxon>
        <taxon>Neoaves</taxon>
        <taxon>Telluraves</taxon>
        <taxon>Australaves</taxon>
        <taxon>Passeriformes</taxon>
        <taxon>Corvoidea</taxon>
        <taxon>Pachycephalidae</taxon>
        <taxon>Pachycephala</taxon>
    </lineage>
</organism>
<evidence type="ECO:0000256" key="9">
    <source>
        <dbReference type="ARBA" id="ARBA00059346"/>
    </source>
</evidence>
<reference evidence="15 16" key="1">
    <citation type="submission" date="2019-09" db="EMBL/GenBank/DDBJ databases">
        <title>Bird 10,000 Genomes (B10K) Project - Family phase.</title>
        <authorList>
            <person name="Zhang G."/>
        </authorList>
    </citation>
    <scope>NUCLEOTIDE SEQUENCE [LARGE SCALE GENOMIC DNA]</scope>
    <source>
        <strain evidence="15">B10K-DU-001-28</strain>
        <tissue evidence="15">Muscle</tissue>
    </source>
</reference>
<dbReference type="InterPro" id="IPR013761">
    <property type="entry name" value="SAM/pointed_sf"/>
</dbReference>
<dbReference type="Pfam" id="PF00536">
    <property type="entry name" value="SAM_1"/>
    <property type="match status" value="1"/>
</dbReference>
<dbReference type="GO" id="GO:0003682">
    <property type="term" value="F:chromatin binding"/>
    <property type="evidence" value="ECO:0007669"/>
    <property type="project" value="TreeGrafter"/>
</dbReference>
<comment type="subcellular location">
    <subcellularLocation>
        <location evidence="1">Nucleus</location>
    </subcellularLocation>
</comment>
<feature type="region of interest" description="Disordered" evidence="13">
    <location>
        <begin position="471"/>
        <end position="538"/>
    </location>
</feature>
<keyword evidence="16" id="KW-1185">Reference proteome</keyword>
<dbReference type="PROSITE" id="PS50105">
    <property type="entry name" value="SAM_DOMAIN"/>
    <property type="match status" value="1"/>
</dbReference>
<evidence type="ECO:0000256" key="5">
    <source>
        <dbReference type="ARBA" id="ARBA00022737"/>
    </source>
</evidence>
<keyword evidence="8" id="KW-0539">Nucleus</keyword>
<dbReference type="Proteomes" id="UP000570547">
    <property type="component" value="Unassembled WGS sequence"/>
</dbReference>
<dbReference type="PANTHER" id="PTHR12247">
    <property type="entry name" value="POLYCOMB GROUP PROTEIN"/>
    <property type="match status" value="1"/>
</dbReference>
<sequence>GHFTWEKYLKETCAIPAPAHCFKQSYTPPANEFKISMKLEAQDPRNTTSTCIATVVGLTGARLRLRLDGSDNKNDFWRLVDSAEIQPIGNCEKSGGMLQPPLGFRLNASSWPMFLLKTLNGAEMAPVRIFHKEPPSPSQNFFKTGMKLEAVDRKNPHFICPATIGEVRGSEVLITFDGWRGAFDYWCRYDSRDIFPVGWCSLTGDNLQPPGTKVVIPKSPLPASEVNSEKPSMHSSTKTVLGHQQGQRRRKTGKKRGRTTKALIHHPMPTPSKSVEPLKFPRKRGPKPGSKRKPRTLLNPAPTSPTTSTPEPDTSTVPQDAATIPSSAMQAPTVCIYLNKNGSTGPHLDKKKVQQLPDHFGPARASVVLQQAVQACIDCAYHQKTVFSFLKQGHGGEVISAVFDREQHTLNLPAVNSITYVLRFLEKLCHNLRSDNLFGNQPFTQNSHMQRSHEYDHDRYLPGETFVLGDGLPGPLEPRLDPMDSALNSVNSSSHSRSSRDYRLPGYRHLHQPSSLSQGSTSALRRLSSGGKSSEQPCTAALCLPSPGSDRYLGSRDVSRLSSRDPSSWTVEEVMQFIRESDPQLGPHADLFRKHEIDGKALLLLRSDMMMKYMGLKLGPALKLTYHIDKLKQGKF</sequence>
<evidence type="ECO:0000256" key="7">
    <source>
        <dbReference type="ARBA" id="ARBA00023163"/>
    </source>
</evidence>
<feature type="repeat" description="MBT" evidence="12">
    <location>
        <begin position="3"/>
        <end position="101"/>
    </location>
</feature>
<dbReference type="Gene3D" id="3.90.1150.190">
    <property type="entry name" value="SLED domain"/>
    <property type="match status" value="1"/>
</dbReference>
<feature type="region of interest" description="Disordered" evidence="13">
    <location>
        <begin position="211"/>
        <end position="320"/>
    </location>
</feature>
<dbReference type="Pfam" id="PF02820">
    <property type="entry name" value="MBT"/>
    <property type="match status" value="2"/>
</dbReference>
<evidence type="ECO:0000256" key="3">
    <source>
        <dbReference type="ARBA" id="ARBA00022473"/>
    </source>
</evidence>
<dbReference type="InterPro" id="IPR033763">
    <property type="entry name" value="SCML2_RBR"/>
</dbReference>
<dbReference type="Pfam" id="PF12140">
    <property type="entry name" value="SLED"/>
    <property type="match status" value="1"/>
</dbReference>
<keyword evidence="7" id="KW-0804">Transcription</keyword>
<evidence type="ECO:0000256" key="2">
    <source>
        <dbReference type="ARBA" id="ARBA00008469"/>
    </source>
</evidence>
<evidence type="ECO:0000259" key="14">
    <source>
        <dbReference type="PROSITE" id="PS50105"/>
    </source>
</evidence>
<feature type="compositionally biased region" description="Low complexity" evidence="13">
    <location>
        <begin position="300"/>
        <end position="318"/>
    </location>
</feature>
<keyword evidence="4" id="KW-0678">Repressor</keyword>
<evidence type="ECO:0000256" key="10">
    <source>
        <dbReference type="ARBA" id="ARBA00072935"/>
    </source>
</evidence>
<comment type="similarity">
    <text evidence="2">Belongs to the SCM family.</text>
</comment>
<dbReference type="Gene3D" id="1.10.150.50">
    <property type="entry name" value="Transcription Factor, Ets-1"/>
    <property type="match status" value="1"/>
</dbReference>
<dbReference type="InterPro" id="IPR001660">
    <property type="entry name" value="SAM"/>
</dbReference>
<dbReference type="CDD" id="cd09578">
    <property type="entry name" value="SAM_Scm"/>
    <property type="match status" value="1"/>
</dbReference>
<evidence type="ECO:0000256" key="11">
    <source>
        <dbReference type="ARBA" id="ARBA00077724"/>
    </source>
</evidence>
<dbReference type="Gene3D" id="2.30.30.140">
    <property type="match status" value="2"/>
</dbReference>
<evidence type="ECO:0000313" key="16">
    <source>
        <dbReference type="Proteomes" id="UP000570547"/>
    </source>
</evidence>
<dbReference type="FunFam" id="1.10.150.50:FF:000018">
    <property type="entry name" value="Polycomb protein scmh1 isoform 4"/>
    <property type="match status" value="1"/>
</dbReference>
<dbReference type="InterPro" id="IPR047280">
    <property type="entry name" value="MBT_SCMH1_rpt2"/>
</dbReference>
<protein>
    <recommendedName>
        <fullName evidence="10">Polycomb protein SCMH1</fullName>
    </recommendedName>
    <alternativeName>
        <fullName evidence="11">Sex comb on midleg homolog 1</fullName>
    </alternativeName>
</protein>
<keyword evidence="3" id="KW-0217">Developmental protein</keyword>
<dbReference type="InterPro" id="IPR004092">
    <property type="entry name" value="Mbt"/>
</dbReference>
<dbReference type="CDD" id="cd20105">
    <property type="entry name" value="MBT_SCMH1_rpt1"/>
    <property type="match status" value="1"/>
</dbReference>
<keyword evidence="5" id="KW-0677">Repeat</keyword>
<dbReference type="GO" id="GO:0045892">
    <property type="term" value="P:negative regulation of DNA-templated transcription"/>
    <property type="evidence" value="ECO:0007669"/>
    <property type="project" value="TreeGrafter"/>
</dbReference>
<dbReference type="InterPro" id="IPR050548">
    <property type="entry name" value="PcG_chromatin_remod_factors"/>
</dbReference>
<evidence type="ECO:0000256" key="6">
    <source>
        <dbReference type="ARBA" id="ARBA00023015"/>
    </source>
</evidence>
<feature type="compositionally biased region" description="Basic residues" evidence="13">
    <location>
        <begin position="246"/>
        <end position="259"/>
    </location>
</feature>
<dbReference type="InterPro" id="IPR021987">
    <property type="entry name" value="SLED"/>
</dbReference>
<dbReference type="FunFam" id="2.30.30.140:FF:000016">
    <property type="entry name" value="polycomb protein SCMH1 isoform X1"/>
    <property type="match status" value="1"/>
</dbReference>
<dbReference type="SMART" id="SM00454">
    <property type="entry name" value="SAM"/>
    <property type="match status" value="1"/>
</dbReference>
<dbReference type="SUPFAM" id="SSF63748">
    <property type="entry name" value="Tudor/PWWP/MBT"/>
    <property type="match status" value="2"/>
</dbReference>
<dbReference type="PANTHER" id="PTHR12247:SF68">
    <property type="entry name" value="POLYCOMB PROTEIN SCMH1"/>
    <property type="match status" value="1"/>
</dbReference>
<dbReference type="GO" id="GO:0042393">
    <property type="term" value="F:histone binding"/>
    <property type="evidence" value="ECO:0007669"/>
    <property type="project" value="TreeGrafter"/>
</dbReference>
<feature type="non-terminal residue" evidence="15">
    <location>
        <position position="636"/>
    </location>
</feature>
<dbReference type="InterPro" id="IPR038348">
    <property type="entry name" value="SLED_sf"/>
</dbReference>
<dbReference type="AlphaFoldDB" id="A0A7K9P282"/>
<gene>
    <name evidence="15" type="primary">Scmh1</name>
    <name evidence="15" type="ORF">PACPHI_R09587</name>
</gene>
<dbReference type="EMBL" id="VWZT01000365">
    <property type="protein sequence ID" value="NXH93403.1"/>
    <property type="molecule type" value="Genomic_DNA"/>
</dbReference>
<evidence type="ECO:0000256" key="8">
    <source>
        <dbReference type="ARBA" id="ARBA00023242"/>
    </source>
</evidence>
<evidence type="ECO:0000256" key="13">
    <source>
        <dbReference type="SAM" id="MobiDB-lite"/>
    </source>
</evidence>
<evidence type="ECO:0000256" key="1">
    <source>
        <dbReference type="ARBA" id="ARBA00004123"/>
    </source>
</evidence>
<dbReference type="PROSITE" id="PS51079">
    <property type="entry name" value="MBT"/>
    <property type="match status" value="2"/>
</dbReference>
<dbReference type="InterPro" id="IPR047531">
    <property type="entry name" value="SAM_Scm-like"/>
</dbReference>
<dbReference type="SUPFAM" id="SSF47769">
    <property type="entry name" value="SAM/Pointed domain"/>
    <property type="match status" value="1"/>
</dbReference>
<feature type="compositionally biased region" description="Basic residues" evidence="13">
    <location>
        <begin position="280"/>
        <end position="295"/>
    </location>
</feature>
<feature type="non-terminal residue" evidence="15">
    <location>
        <position position="1"/>
    </location>
</feature>
<evidence type="ECO:0000256" key="12">
    <source>
        <dbReference type="PROSITE-ProRule" id="PRU00459"/>
    </source>
</evidence>
<name>A0A7K9P282_9CORV</name>
<dbReference type="CDD" id="cd20108">
    <property type="entry name" value="MBT_SCMH1_rpt2"/>
    <property type="match status" value="1"/>
</dbReference>
<accession>A0A7K9P282</accession>
<dbReference type="FunFam" id="3.90.1150.190:FF:000001">
    <property type="entry name" value="Polycomb protein scmh1 isoform 4"/>
    <property type="match status" value="1"/>
</dbReference>
<feature type="repeat" description="MBT" evidence="12">
    <location>
        <begin position="109"/>
        <end position="210"/>
    </location>
</feature>
<proteinExistence type="inferred from homology"/>
<dbReference type="InterPro" id="IPR047279">
    <property type="entry name" value="MBT_SCMH1_rpt1"/>
</dbReference>
<feature type="domain" description="SAM" evidence="14">
    <location>
        <begin position="569"/>
        <end position="634"/>
    </location>
</feature>
<comment type="function">
    <text evidence="9">Associates with Polycomb group (PcG) multiprotein complexes; the complex class is required to maintain the transcriptionally repressive state of some genes.</text>
</comment>
<evidence type="ECO:0000256" key="4">
    <source>
        <dbReference type="ARBA" id="ARBA00022491"/>
    </source>
</evidence>
<evidence type="ECO:0000313" key="15">
    <source>
        <dbReference type="EMBL" id="NXH93403.1"/>
    </source>
</evidence>
<feature type="compositionally biased region" description="Polar residues" evidence="13">
    <location>
        <begin position="512"/>
        <end position="523"/>
    </location>
</feature>
<keyword evidence="6" id="KW-0805">Transcription regulation</keyword>
<dbReference type="GO" id="GO:0005634">
    <property type="term" value="C:nucleus"/>
    <property type="evidence" value="ECO:0007669"/>
    <property type="project" value="UniProtKB-SubCell"/>
</dbReference>
<dbReference type="SMART" id="SM00561">
    <property type="entry name" value="MBT"/>
    <property type="match status" value="2"/>
</dbReference>
<dbReference type="Pfam" id="PF17208">
    <property type="entry name" value="RBR"/>
    <property type="match status" value="1"/>
</dbReference>
<feature type="compositionally biased region" description="Low complexity" evidence="13">
    <location>
        <begin position="485"/>
        <end position="496"/>
    </location>
</feature>